<dbReference type="InterPro" id="IPR001242">
    <property type="entry name" value="Condensation_dom"/>
</dbReference>
<reference evidence="4 5" key="1">
    <citation type="submission" date="2023-07" db="EMBL/GenBank/DDBJ databases">
        <title>Comparative genomics of wheat-associated soil bacteria to identify genetic determinants of phenazine resistance.</title>
        <authorList>
            <person name="Mouncey N."/>
        </authorList>
    </citation>
    <scope>NUCLEOTIDE SEQUENCE [LARGE SCALE GENOMIC DNA]</scope>
    <source>
        <strain evidence="4 5">B2I6</strain>
    </source>
</reference>
<feature type="region of interest" description="Disordered" evidence="2">
    <location>
        <begin position="812"/>
        <end position="835"/>
    </location>
</feature>
<dbReference type="Gene3D" id="3.40.50.1820">
    <property type="entry name" value="alpha/beta hydrolase"/>
    <property type="match status" value="1"/>
</dbReference>
<dbReference type="SUPFAM" id="SSF56801">
    <property type="entry name" value="Acetyl-CoA synthetase-like"/>
    <property type="match status" value="1"/>
</dbReference>
<feature type="compositionally biased region" description="Basic and acidic residues" evidence="2">
    <location>
        <begin position="607"/>
        <end position="616"/>
    </location>
</feature>
<dbReference type="Gene3D" id="3.40.50.12780">
    <property type="entry name" value="N-terminal domain of ligase-like"/>
    <property type="match status" value="1"/>
</dbReference>
<dbReference type="InterPro" id="IPR025110">
    <property type="entry name" value="AMP-bd_C"/>
</dbReference>
<evidence type="ECO:0000256" key="2">
    <source>
        <dbReference type="SAM" id="MobiDB-lite"/>
    </source>
</evidence>
<dbReference type="Pfam" id="PF00501">
    <property type="entry name" value="AMP-binding"/>
    <property type="match status" value="1"/>
</dbReference>
<evidence type="ECO:0000256" key="1">
    <source>
        <dbReference type="ARBA" id="ARBA00001957"/>
    </source>
</evidence>
<feature type="compositionally biased region" description="Low complexity" evidence="2">
    <location>
        <begin position="825"/>
        <end position="835"/>
    </location>
</feature>
<keyword evidence="5" id="KW-1185">Reference proteome</keyword>
<dbReference type="SUPFAM" id="SSF47336">
    <property type="entry name" value="ACP-like"/>
    <property type="match status" value="1"/>
</dbReference>
<name>A0ABU0NJ26_STRRH</name>
<dbReference type="Proteomes" id="UP001230654">
    <property type="component" value="Unassembled WGS sequence"/>
</dbReference>
<dbReference type="InterPro" id="IPR029058">
    <property type="entry name" value="AB_hydrolase_fold"/>
</dbReference>
<feature type="compositionally biased region" description="Pro residues" evidence="2">
    <location>
        <begin position="620"/>
        <end position="632"/>
    </location>
</feature>
<comment type="caution">
    <text evidence="4">The sequence shown here is derived from an EMBL/GenBank/DDBJ whole genome shotgun (WGS) entry which is preliminary data.</text>
</comment>
<dbReference type="InterPro" id="IPR000873">
    <property type="entry name" value="AMP-dep_synth/lig_dom"/>
</dbReference>
<dbReference type="Gene3D" id="3.30.559.30">
    <property type="entry name" value="Nonribosomal peptide synthetase, condensation domain"/>
    <property type="match status" value="1"/>
</dbReference>
<dbReference type="Pfam" id="PF00668">
    <property type="entry name" value="Condensation"/>
    <property type="match status" value="1"/>
</dbReference>
<dbReference type="InterPro" id="IPR036736">
    <property type="entry name" value="ACP-like_sf"/>
</dbReference>
<gene>
    <name evidence="4" type="ORF">QF030_000768</name>
</gene>
<dbReference type="Gene3D" id="3.30.300.30">
    <property type="match status" value="1"/>
</dbReference>
<dbReference type="InterPro" id="IPR042099">
    <property type="entry name" value="ANL_N_sf"/>
</dbReference>
<feature type="domain" description="Carrier" evidence="3">
    <location>
        <begin position="527"/>
        <end position="602"/>
    </location>
</feature>
<dbReference type="InterPro" id="IPR045851">
    <property type="entry name" value="AMP-bd_C_sf"/>
</dbReference>
<dbReference type="PROSITE" id="PS50075">
    <property type="entry name" value="CARRIER"/>
    <property type="match status" value="1"/>
</dbReference>
<dbReference type="PROSITE" id="PS00455">
    <property type="entry name" value="AMP_BINDING"/>
    <property type="match status" value="1"/>
</dbReference>
<evidence type="ECO:0000313" key="4">
    <source>
        <dbReference type="EMBL" id="MDQ0578590.1"/>
    </source>
</evidence>
<protein>
    <submittedName>
        <fullName evidence="4">Amino acid adenylation domain-containing protein</fullName>
    </submittedName>
</protein>
<organism evidence="4 5">
    <name type="scientific">Streptomyces rishiriensis</name>
    <dbReference type="NCBI Taxonomy" id="68264"/>
    <lineage>
        <taxon>Bacteria</taxon>
        <taxon>Bacillati</taxon>
        <taxon>Actinomycetota</taxon>
        <taxon>Actinomycetes</taxon>
        <taxon>Kitasatosporales</taxon>
        <taxon>Streptomycetaceae</taxon>
        <taxon>Streptomyces</taxon>
    </lineage>
</organism>
<proteinExistence type="predicted"/>
<evidence type="ECO:0000313" key="5">
    <source>
        <dbReference type="Proteomes" id="UP001230654"/>
    </source>
</evidence>
<comment type="cofactor">
    <cofactor evidence="1">
        <name>pantetheine 4'-phosphate</name>
        <dbReference type="ChEBI" id="CHEBI:47942"/>
    </cofactor>
</comment>
<dbReference type="Pfam" id="PF13193">
    <property type="entry name" value="AMP-binding_C"/>
    <property type="match status" value="1"/>
</dbReference>
<evidence type="ECO:0000259" key="3">
    <source>
        <dbReference type="PROSITE" id="PS50075"/>
    </source>
</evidence>
<dbReference type="PANTHER" id="PTHR45527">
    <property type="entry name" value="NONRIBOSOMAL PEPTIDE SYNTHETASE"/>
    <property type="match status" value="1"/>
</dbReference>
<dbReference type="PANTHER" id="PTHR45527:SF1">
    <property type="entry name" value="FATTY ACID SYNTHASE"/>
    <property type="match status" value="1"/>
</dbReference>
<dbReference type="EMBL" id="JAUSWV010000002">
    <property type="protein sequence ID" value="MDQ0578590.1"/>
    <property type="molecule type" value="Genomic_DNA"/>
</dbReference>
<dbReference type="Pfam" id="PF00550">
    <property type="entry name" value="PP-binding"/>
    <property type="match status" value="1"/>
</dbReference>
<dbReference type="Gene3D" id="3.30.559.10">
    <property type="entry name" value="Chloramphenicol acetyltransferase-like domain"/>
    <property type="match status" value="1"/>
</dbReference>
<feature type="region of interest" description="Disordered" evidence="2">
    <location>
        <begin position="601"/>
        <end position="632"/>
    </location>
</feature>
<dbReference type="SUPFAM" id="SSF52777">
    <property type="entry name" value="CoA-dependent acyltransferases"/>
    <property type="match status" value="2"/>
</dbReference>
<dbReference type="InterPro" id="IPR020845">
    <property type="entry name" value="AMP-binding_CS"/>
</dbReference>
<dbReference type="InterPro" id="IPR023213">
    <property type="entry name" value="CAT-like_dom_sf"/>
</dbReference>
<accession>A0ABU0NJ26</accession>
<dbReference type="InterPro" id="IPR009081">
    <property type="entry name" value="PP-bd_ACP"/>
</dbReference>
<sequence>MPHPALSIITGDVSPVPGDVYAMFRAQAERHPARTAVRQGVEARTYRELRAGAERLAGRLYRRGVGPGTPVAVYMERGVHAVVALLAVLRLGATYVPLDVHHPLERSRAALCAADATCVLACGDAPFEEAEAVDVLRPEPGEEVPAGAPLPVPDDPAYILFTSGSTGVPKGARLPYRALSNLVSWLRRKASVGVGDRTVQFSRVSFDVFLTEVLGTLTTGGELLVLDESRRADVEYLLRFCEDRQAQRLHLPFAALRPFAEWAEYKRASLPSLVEISTAGEQPYVTTALERLLSAGGRSIRLTNQYGPTETHVVTEAILTGDPAGWPRTPTAGVALHNTVVALLDPAGAVVPLGDEGEVSVVGAPVGLGYLGPVPAAPGAGFGPVEALGGRWGYRTGDLGRIEGGELVLRGRIDDQVKISGHRVEPGEIEILADRAASLAEVAAVAVDTPGGTRTMALFVVPAPGATVDPNALRGALARHLPEAVVPSRVVLCDALPRTSTGKIDRRSLAERPADRAVPVVLSAPEPELPADEARIAGRLAAVLGLDRALATDSLLSLGGSSLQAMTLMTELAAEFGSTPSMDRLLGGATVSDLAGQLRAGGWEESDEHRPPHEATHSVPPVPSVPAEPAVPPVPADPSVLGVPAVPSVSAGASGKKPTPLLPASIVQSEIWLAGRLGDPTAYTVTIALDIAGRLDRARLRHALRRTIARHPALRSLLKRKRDRIFVHRPQDWLTPFEYEVVGGAETRTAAETSERAFADRPFDVGTDLPIRAALLRGPSQDRLVVAFHQHAVDAAGIQTVIDDLAHWYRTPDGAREGATDEAPDAGTPGPGPADAATLAYWRSALARVTPAHTTWLRREGGSPSGRPVHRRLELPYELLHPHRSAPTNGTVTRFARIIGTFAHAAHAVGAPEEFLTGVVTTRRVPGASPAVGCHLGLLPILLRPAAGLSDTVTAVHAAMAAALSHRQISSGELSSLLPKGPVLTTTFGLDDAEQREVDFAGTRATTRYVPARSLQFPFALTPWTSPLGTAGLDAVFDDGLYLPHTVDTLFKEWTRLLGHSAQRI</sequence>